<gene>
    <name evidence="1" type="ORF">EVA_08433</name>
</gene>
<comment type="caution">
    <text evidence="1">The sequence shown here is derived from an EMBL/GenBank/DDBJ whole genome shotgun (WGS) entry which is preliminary data.</text>
</comment>
<name>J9G879_9ZZZZ</name>
<accession>J9G879</accession>
<evidence type="ECO:0000313" key="1">
    <source>
        <dbReference type="EMBL" id="EJX03462.1"/>
    </source>
</evidence>
<sequence length="34" mass="3802">MHKKDALTVDQCKALLQAIDRTTVQGLRDYAIVS</sequence>
<protein>
    <submittedName>
        <fullName evidence="1">Uncharacterized protein</fullName>
    </submittedName>
</protein>
<proteinExistence type="predicted"/>
<dbReference type="AlphaFoldDB" id="J9G879"/>
<organism evidence="1">
    <name type="scientific">gut metagenome</name>
    <dbReference type="NCBI Taxonomy" id="749906"/>
    <lineage>
        <taxon>unclassified sequences</taxon>
        <taxon>metagenomes</taxon>
        <taxon>organismal metagenomes</taxon>
    </lineage>
</organism>
<feature type="non-terminal residue" evidence="1">
    <location>
        <position position="34"/>
    </location>
</feature>
<dbReference type="EMBL" id="AMCI01002150">
    <property type="protein sequence ID" value="EJX03462.1"/>
    <property type="molecule type" value="Genomic_DNA"/>
</dbReference>
<reference evidence="1" key="1">
    <citation type="journal article" date="2012" name="PLoS ONE">
        <title>Gene sets for utilization of primary and secondary nutrition supplies in the distal gut of endangered iberian lynx.</title>
        <authorList>
            <person name="Alcaide M."/>
            <person name="Messina E."/>
            <person name="Richter M."/>
            <person name="Bargiela R."/>
            <person name="Peplies J."/>
            <person name="Huws S.A."/>
            <person name="Newbold C.J."/>
            <person name="Golyshin P.N."/>
            <person name="Simon M.A."/>
            <person name="Lopez G."/>
            <person name="Yakimov M.M."/>
            <person name="Ferrer M."/>
        </authorList>
    </citation>
    <scope>NUCLEOTIDE SEQUENCE</scope>
</reference>